<dbReference type="PANTHER" id="PTHR30619">
    <property type="entry name" value="DNA INTERNALIZATION/COMPETENCE PROTEIN COMEC/REC2"/>
    <property type="match status" value="1"/>
</dbReference>
<comment type="caution">
    <text evidence="9">The sequence shown here is derived from an EMBL/GenBank/DDBJ whole genome shotgun (WGS) entry which is preliminary data.</text>
</comment>
<dbReference type="InterPro" id="IPR025405">
    <property type="entry name" value="DUF4131"/>
</dbReference>
<dbReference type="PANTHER" id="PTHR30619:SF1">
    <property type="entry name" value="RECOMBINATION PROTEIN 2"/>
    <property type="match status" value="1"/>
</dbReference>
<feature type="transmembrane region" description="Helical" evidence="6">
    <location>
        <begin position="493"/>
        <end position="510"/>
    </location>
</feature>
<evidence type="ECO:0000256" key="6">
    <source>
        <dbReference type="SAM" id="Phobius"/>
    </source>
</evidence>
<feature type="transmembrane region" description="Helical" evidence="6">
    <location>
        <begin position="338"/>
        <end position="357"/>
    </location>
</feature>
<dbReference type="Pfam" id="PF13567">
    <property type="entry name" value="DUF4131"/>
    <property type="match status" value="1"/>
</dbReference>
<feature type="transmembrane region" description="Helical" evidence="6">
    <location>
        <begin position="40"/>
        <end position="58"/>
    </location>
</feature>
<evidence type="ECO:0000259" key="7">
    <source>
        <dbReference type="Pfam" id="PF03772"/>
    </source>
</evidence>
<evidence type="ECO:0000256" key="1">
    <source>
        <dbReference type="ARBA" id="ARBA00004651"/>
    </source>
</evidence>
<feature type="transmembrane region" description="Helical" evidence="6">
    <location>
        <begin position="395"/>
        <end position="421"/>
    </location>
</feature>
<keyword evidence="4 6" id="KW-1133">Transmembrane helix</keyword>
<feature type="transmembrane region" description="Helical" evidence="6">
    <location>
        <begin position="363"/>
        <end position="383"/>
    </location>
</feature>
<dbReference type="Pfam" id="PF03772">
    <property type="entry name" value="Competence"/>
    <property type="match status" value="1"/>
</dbReference>
<evidence type="ECO:0000313" key="9">
    <source>
        <dbReference type="EMBL" id="MBB5372348.1"/>
    </source>
</evidence>
<evidence type="ECO:0000256" key="5">
    <source>
        <dbReference type="ARBA" id="ARBA00023136"/>
    </source>
</evidence>
<feature type="domain" description="DUF4131" evidence="8">
    <location>
        <begin position="37"/>
        <end position="177"/>
    </location>
</feature>
<evidence type="ECO:0000313" key="10">
    <source>
        <dbReference type="Proteomes" id="UP000553706"/>
    </source>
</evidence>
<name>A0A840V8R1_9PROT</name>
<reference evidence="9 10" key="1">
    <citation type="submission" date="2020-08" db="EMBL/GenBank/DDBJ databases">
        <title>Genomic Encyclopedia of Type Strains, Phase IV (KMG-IV): sequencing the most valuable type-strain genomes for metagenomic binning, comparative biology and taxonomic classification.</title>
        <authorList>
            <person name="Goeker M."/>
        </authorList>
    </citation>
    <scope>NUCLEOTIDE SEQUENCE [LARGE SCALE GENOMIC DNA]</scope>
    <source>
        <strain evidence="9 10">DSM 27026</strain>
    </source>
</reference>
<keyword evidence="10" id="KW-1185">Reference proteome</keyword>
<organism evidence="9 10">
    <name type="scientific">Acidocella aromatica</name>
    <dbReference type="NCBI Taxonomy" id="1303579"/>
    <lineage>
        <taxon>Bacteria</taxon>
        <taxon>Pseudomonadati</taxon>
        <taxon>Pseudomonadota</taxon>
        <taxon>Alphaproteobacteria</taxon>
        <taxon>Acetobacterales</taxon>
        <taxon>Acidocellaceae</taxon>
        <taxon>Acidocella</taxon>
    </lineage>
</organism>
<keyword evidence="2" id="KW-1003">Cell membrane</keyword>
<comment type="subcellular location">
    <subcellularLocation>
        <location evidence="1">Cell membrane</location>
        <topology evidence="1">Multi-pass membrane protein</topology>
    </subcellularLocation>
</comment>
<keyword evidence="5 6" id="KW-0472">Membrane</keyword>
<evidence type="ECO:0000256" key="3">
    <source>
        <dbReference type="ARBA" id="ARBA00022692"/>
    </source>
</evidence>
<dbReference type="EMBL" id="JACHFJ010000002">
    <property type="protein sequence ID" value="MBB5372348.1"/>
    <property type="molecule type" value="Genomic_DNA"/>
</dbReference>
<dbReference type="InterPro" id="IPR052159">
    <property type="entry name" value="Competence_DNA_uptake"/>
</dbReference>
<evidence type="ECO:0000259" key="8">
    <source>
        <dbReference type="Pfam" id="PF13567"/>
    </source>
</evidence>
<evidence type="ECO:0000256" key="2">
    <source>
        <dbReference type="ARBA" id="ARBA00022475"/>
    </source>
</evidence>
<feature type="transmembrane region" description="Helical" evidence="6">
    <location>
        <begin position="252"/>
        <end position="278"/>
    </location>
</feature>
<dbReference type="GO" id="GO:0005886">
    <property type="term" value="C:plasma membrane"/>
    <property type="evidence" value="ECO:0007669"/>
    <property type="project" value="UniProtKB-SubCell"/>
</dbReference>
<dbReference type="InterPro" id="IPR004477">
    <property type="entry name" value="ComEC_N"/>
</dbReference>
<protein>
    <submittedName>
        <fullName evidence="9">Competence protein ComEC</fullName>
    </submittedName>
</protein>
<dbReference type="AlphaFoldDB" id="A0A840V8R1"/>
<feature type="transmembrane region" description="Helical" evidence="6">
    <location>
        <begin position="16"/>
        <end position="34"/>
    </location>
</feature>
<evidence type="ECO:0000256" key="4">
    <source>
        <dbReference type="ARBA" id="ARBA00022989"/>
    </source>
</evidence>
<feature type="transmembrane region" description="Helical" evidence="6">
    <location>
        <begin position="290"/>
        <end position="308"/>
    </location>
</feature>
<keyword evidence="3 6" id="KW-0812">Transmembrane</keyword>
<proteinExistence type="predicted"/>
<dbReference type="RefSeq" id="WP_183265362.1">
    <property type="nucleotide sequence ID" value="NZ_JACHFJ010000002.1"/>
</dbReference>
<feature type="transmembrane region" description="Helical" evidence="6">
    <location>
        <begin position="460"/>
        <end position="481"/>
    </location>
</feature>
<sequence>MFDAFARWVEAEHGRFMLLLPIAMGAAILLYFALPAEPPLWLGFAALGLSVAALAASWRHLYLRFLMALAVAASLGFTRAEWRTAHEPPLAFISTGVIKLSGNIARIELLPTGKRITLSAPSLDGGAPLPRAVRIKLRADDPVPLQAGDTVQCYAMLFGPDRPAYPGGWDQGRDDFFSGLNAYGFALNHLAMLNTAPPNHLADALQNLRADIAATIMAVLPVETGAIAVTLLTGDEQAIPPQERQNFIEAGLAHILAVAGLHVGIIMGLAFTASRYLLTRNERMALRWPTKSIATTLALLAGAGYAALTGSHLPILRSLAMASLATLGVFVGRRAVSLRGLAVAALVLMLATPETVMGTSFQMSFSAVLALISGYAAVQHIFSRFHASSSRLGNVVMHVIGLAYTSLLAGGASMPFAAYQFQQIQPYWIPANILAVPLTAFWIMPLGLLALALMPLHAAAVALVPMGWGIGVIVWITAHIAQWPDALMRIQPMPPASILVIAAGLIWLCIWRSAPRLAGIPVMALGALLALLARPPDVLVSPDAKLIAIRSGTRVLLTMQHKPDRFTLEQWAPVWGQTPLTPAHCSANACQVGQVLFAAVSQTGCTSAALVVSPVPFTGCGGVQVIDRGFVYRNGATAAWVNGSKVTLRTDRQIQGFRPWVVKYQQL</sequence>
<dbReference type="NCBIfam" id="TIGR00360">
    <property type="entry name" value="ComEC_N-term"/>
    <property type="match status" value="1"/>
</dbReference>
<accession>A0A840V8R1</accession>
<feature type="domain" description="ComEC/Rec2-related protein" evidence="7">
    <location>
        <begin position="231"/>
        <end position="513"/>
    </location>
</feature>
<dbReference type="Proteomes" id="UP000553706">
    <property type="component" value="Unassembled WGS sequence"/>
</dbReference>
<feature type="transmembrane region" description="Helical" evidence="6">
    <location>
        <begin position="427"/>
        <end position="453"/>
    </location>
</feature>
<gene>
    <name evidence="9" type="ORF">HNP71_000586</name>
</gene>